<organism evidence="1 2">
    <name type="scientific">Eubacterium ramulus ATCC 29099</name>
    <dbReference type="NCBI Taxonomy" id="1256908"/>
    <lineage>
        <taxon>Bacteria</taxon>
        <taxon>Bacillati</taxon>
        <taxon>Bacillota</taxon>
        <taxon>Clostridia</taxon>
        <taxon>Eubacteriales</taxon>
        <taxon>Eubacteriaceae</taxon>
        <taxon>Eubacterium</taxon>
    </lineage>
</organism>
<dbReference type="eggNOG" id="ENOG50336R6">
    <property type="taxonomic scope" value="Bacteria"/>
</dbReference>
<proteinExistence type="predicted"/>
<dbReference type="Proteomes" id="UP000016608">
    <property type="component" value="Unassembled WGS sequence"/>
</dbReference>
<dbReference type="PATRIC" id="fig|1256908.3.peg.1894"/>
<dbReference type="HOGENOM" id="CLU_1862176_0_0_9"/>
<gene>
    <name evidence="1" type="ORF">HMPREF0373_02051</name>
</gene>
<protein>
    <submittedName>
        <fullName evidence="1">Uncharacterized protein</fullName>
    </submittedName>
</protein>
<sequence>MNWKVWRDYKMNELIQEIMLNINKKDTLWSNIDHAYCLKARILREMGKVKESQEIITFVNKYRHPELYINGVEWFTKTIDVNIQSNLDANSKARARSWRLLKLEEAIAHREAGKYPISSDILDKTIDELKEILSAEK</sequence>
<evidence type="ECO:0000313" key="2">
    <source>
        <dbReference type="Proteomes" id="UP000016608"/>
    </source>
</evidence>
<comment type="caution">
    <text evidence="1">The sequence shown here is derived from an EMBL/GenBank/DDBJ whole genome shotgun (WGS) entry which is preliminary data.</text>
</comment>
<dbReference type="EMBL" id="AWVJ01000126">
    <property type="protein sequence ID" value="ERK44274.1"/>
    <property type="molecule type" value="Genomic_DNA"/>
</dbReference>
<keyword evidence="2" id="KW-1185">Reference proteome</keyword>
<dbReference type="AlphaFoldDB" id="U2PKJ1"/>
<accession>U2PKJ1</accession>
<evidence type="ECO:0000313" key="1">
    <source>
        <dbReference type="EMBL" id="ERK44274.1"/>
    </source>
</evidence>
<name>U2PKJ1_EUBRA</name>
<reference evidence="1 2" key="1">
    <citation type="submission" date="2013-06" db="EMBL/GenBank/DDBJ databases">
        <authorList>
            <person name="Weinstock G."/>
            <person name="Sodergren E."/>
            <person name="Lobos E.A."/>
            <person name="Fulton L."/>
            <person name="Fulton R."/>
            <person name="Courtney L."/>
            <person name="Fronick C."/>
            <person name="O'Laughlin M."/>
            <person name="Godfrey J."/>
            <person name="Wilson R.M."/>
            <person name="Miner T."/>
            <person name="Farmer C."/>
            <person name="Delehaunty K."/>
            <person name="Cordes M."/>
            <person name="Minx P."/>
            <person name="Tomlinson C."/>
            <person name="Chen J."/>
            <person name="Wollam A."/>
            <person name="Pepin K.H."/>
            <person name="Bhonagiri V."/>
            <person name="Zhang X."/>
            <person name="Warren W."/>
            <person name="Mitreva M."/>
            <person name="Mardis E.R."/>
            <person name="Wilson R.K."/>
        </authorList>
    </citation>
    <scope>NUCLEOTIDE SEQUENCE [LARGE SCALE GENOMIC DNA]</scope>
    <source>
        <strain evidence="1 2">ATCC 29099</strain>
    </source>
</reference>